<proteinExistence type="inferred from homology"/>
<dbReference type="InterPro" id="IPR006689">
    <property type="entry name" value="Small_GTPase_ARF/SAR"/>
</dbReference>
<dbReference type="EMBL" id="FR824139">
    <property type="protein sequence ID" value="CCA20449.1"/>
    <property type="molecule type" value="Genomic_DNA"/>
</dbReference>
<evidence type="ECO:0000313" key="13">
    <source>
        <dbReference type="EMBL" id="CCA20449.1"/>
    </source>
</evidence>
<reference evidence="13" key="2">
    <citation type="submission" date="2011-02" db="EMBL/GenBank/DDBJ databases">
        <authorList>
            <person name="MacLean D."/>
        </authorList>
    </citation>
    <scope>NUCLEOTIDE SEQUENCE</scope>
</reference>
<dbReference type="GO" id="GO:0016192">
    <property type="term" value="P:vesicle-mediated transport"/>
    <property type="evidence" value="ECO:0007669"/>
    <property type="project" value="UniProtKB-KW"/>
</dbReference>
<comment type="similarity">
    <text evidence="2">Belongs to the small GTPase superfamily. Arf family.</text>
</comment>
<dbReference type="PROSITE" id="PS51417">
    <property type="entry name" value="ARF"/>
    <property type="match status" value="1"/>
</dbReference>
<keyword evidence="5 11" id="KW-0547">Nucleotide-binding</keyword>
<dbReference type="GO" id="GO:0005794">
    <property type="term" value="C:Golgi apparatus"/>
    <property type="evidence" value="ECO:0007669"/>
    <property type="project" value="UniProtKB-SubCell"/>
</dbReference>
<dbReference type="SUPFAM" id="SSF52540">
    <property type="entry name" value="P-loop containing nucleoside triphosphate hydrolases"/>
    <property type="match status" value="1"/>
</dbReference>
<sequence>MGTAFSRVFDWIFGKKKIRIPMIGLDAAVPTVGFNVETIKYRNIRFTVWDTCAQDKIRPLWRHYYQDAKGLIFVVDSDDRARVNDACYELQRMLNEDELRDTFSLVLANKQDIPNAMSAAEITEKLGLHALGHDRWFVQECSATTSAGLYEGLDWLYTNLQEK</sequence>
<organism evidence="13">
    <name type="scientific">Albugo laibachii Nc14</name>
    <dbReference type="NCBI Taxonomy" id="890382"/>
    <lineage>
        <taxon>Eukaryota</taxon>
        <taxon>Sar</taxon>
        <taxon>Stramenopiles</taxon>
        <taxon>Oomycota</taxon>
        <taxon>Peronosporomycetes</taxon>
        <taxon>Albuginales</taxon>
        <taxon>Albuginaceae</taxon>
        <taxon>Albugo</taxon>
    </lineage>
</organism>
<accession>F0WGT5</accession>
<comment type="subcellular location">
    <subcellularLocation>
        <location evidence="1">Golgi apparatus</location>
    </subcellularLocation>
</comment>
<dbReference type="PRINTS" id="PR00328">
    <property type="entry name" value="SAR1GTPBP"/>
</dbReference>
<evidence type="ECO:0000256" key="12">
    <source>
        <dbReference type="PIRSR" id="PIRSR606689-2"/>
    </source>
</evidence>
<keyword evidence="12" id="KW-0479">Metal-binding</keyword>
<name>F0WGT5_9STRA</name>
<evidence type="ECO:0000256" key="2">
    <source>
        <dbReference type="ARBA" id="ARBA00010290"/>
    </source>
</evidence>
<dbReference type="InterPro" id="IPR027417">
    <property type="entry name" value="P-loop_NTPase"/>
</dbReference>
<evidence type="ECO:0000256" key="8">
    <source>
        <dbReference type="ARBA" id="ARBA00023034"/>
    </source>
</evidence>
<keyword evidence="8" id="KW-0333">Golgi apparatus</keyword>
<keyword evidence="10" id="KW-0449">Lipoprotein</keyword>
<dbReference type="GO" id="GO:0015031">
    <property type="term" value="P:protein transport"/>
    <property type="evidence" value="ECO:0007669"/>
    <property type="project" value="UniProtKB-KW"/>
</dbReference>
<feature type="binding site" evidence="12">
    <location>
        <position position="31"/>
    </location>
    <ligand>
        <name>Mg(2+)</name>
        <dbReference type="ChEBI" id="CHEBI:18420"/>
    </ligand>
</feature>
<keyword evidence="3" id="KW-0813">Transport</keyword>
<evidence type="ECO:0000256" key="3">
    <source>
        <dbReference type="ARBA" id="ARBA00022448"/>
    </source>
</evidence>
<feature type="binding site" evidence="11">
    <location>
        <begin position="109"/>
        <end position="112"/>
    </location>
    <ligand>
        <name>GTP</name>
        <dbReference type="ChEBI" id="CHEBI:37565"/>
    </ligand>
</feature>
<keyword evidence="7" id="KW-0653">Protein transport</keyword>
<dbReference type="HOGENOM" id="CLU_040729_9_3_1"/>
<reference evidence="13" key="1">
    <citation type="journal article" date="2011" name="PLoS Biol.">
        <title>Gene gain and loss during evolution of obligate parasitism in the white rust pathogen of Arabidopsis thaliana.</title>
        <authorList>
            <person name="Kemen E."/>
            <person name="Gardiner A."/>
            <person name="Schultz-Larsen T."/>
            <person name="Kemen A.C."/>
            <person name="Balmuth A.L."/>
            <person name="Robert-Seilaniantz A."/>
            <person name="Bailey K."/>
            <person name="Holub E."/>
            <person name="Studholme D.J."/>
            <person name="Maclean D."/>
            <person name="Jones J.D."/>
        </authorList>
    </citation>
    <scope>NUCLEOTIDE SEQUENCE</scope>
</reference>
<dbReference type="GO" id="GO:0003924">
    <property type="term" value="F:GTPase activity"/>
    <property type="evidence" value="ECO:0007669"/>
    <property type="project" value="InterPro"/>
</dbReference>
<protein>
    <submittedName>
        <fullName evidence="13">ADPribosylation factor family putative</fullName>
    </submittedName>
</protein>
<dbReference type="GO" id="GO:0046872">
    <property type="term" value="F:metal ion binding"/>
    <property type="evidence" value="ECO:0007669"/>
    <property type="project" value="UniProtKB-KW"/>
</dbReference>
<keyword evidence="12" id="KW-0460">Magnesium</keyword>
<evidence type="ECO:0000256" key="7">
    <source>
        <dbReference type="ARBA" id="ARBA00022927"/>
    </source>
</evidence>
<dbReference type="AlphaFoldDB" id="F0WGT5"/>
<dbReference type="SMART" id="SM00178">
    <property type="entry name" value="SAR"/>
    <property type="match status" value="1"/>
</dbReference>
<keyword evidence="4" id="KW-0519">Myristate</keyword>
<evidence type="ECO:0000256" key="10">
    <source>
        <dbReference type="ARBA" id="ARBA00023288"/>
    </source>
</evidence>
<evidence type="ECO:0000256" key="11">
    <source>
        <dbReference type="PIRSR" id="PIRSR606689-1"/>
    </source>
</evidence>
<dbReference type="InterPro" id="IPR024156">
    <property type="entry name" value="Small_GTPase_ARF"/>
</dbReference>
<keyword evidence="6" id="KW-0931">ER-Golgi transport</keyword>
<evidence type="ECO:0000256" key="6">
    <source>
        <dbReference type="ARBA" id="ARBA00022892"/>
    </source>
</evidence>
<dbReference type="SMART" id="SM00177">
    <property type="entry name" value="ARF"/>
    <property type="match status" value="1"/>
</dbReference>
<gene>
    <name evidence="13" type="primary">AlNc14C94G5812</name>
    <name evidence="13" type="ORF">ALNC14_065920</name>
</gene>
<dbReference type="Pfam" id="PF00025">
    <property type="entry name" value="Arf"/>
    <property type="match status" value="1"/>
</dbReference>
<evidence type="ECO:0000256" key="1">
    <source>
        <dbReference type="ARBA" id="ARBA00004555"/>
    </source>
</evidence>
<evidence type="ECO:0000256" key="4">
    <source>
        <dbReference type="ARBA" id="ARBA00022707"/>
    </source>
</evidence>
<dbReference type="GO" id="GO:0005525">
    <property type="term" value="F:GTP binding"/>
    <property type="evidence" value="ECO:0007669"/>
    <property type="project" value="UniProtKB-KW"/>
</dbReference>
<keyword evidence="9 11" id="KW-0342">GTP-binding</keyword>
<dbReference type="FunFam" id="3.40.50.300:FF:003500">
    <property type="entry name" value="ADP-ribosylation factor 1"/>
    <property type="match status" value="1"/>
</dbReference>
<dbReference type="PANTHER" id="PTHR11711">
    <property type="entry name" value="ADP RIBOSYLATION FACTOR-RELATED"/>
    <property type="match status" value="1"/>
</dbReference>
<evidence type="ECO:0000256" key="9">
    <source>
        <dbReference type="ARBA" id="ARBA00023134"/>
    </source>
</evidence>
<dbReference type="Gene3D" id="3.40.50.300">
    <property type="entry name" value="P-loop containing nucleotide triphosphate hydrolases"/>
    <property type="match status" value="1"/>
</dbReference>
<evidence type="ECO:0000256" key="5">
    <source>
        <dbReference type="ARBA" id="ARBA00022741"/>
    </source>
</evidence>